<gene>
    <name evidence="2" type="ORF">TVD_03490</name>
</gene>
<dbReference type="STRING" id="106634.TVD_03490"/>
<feature type="domain" description="GST N-terminal" evidence="1">
    <location>
        <begin position="1"/>
        <end position="78"/>
    </location>
</feature>
<dbReference type="RefSeq" id="WP_047250818.1">
    <property type="nucleotide sequence ID" value="NZ_CP011367.1"/>
</dbReference>
<dbReference type="GO" id="GO:0016740">
    <property type="term" value="F:transferase activity"/>
    <property type="evidence" value="ECO:0007669"/>
    <property type="project" value="UniProtKB-KW"/>
</dbReference>
<dbReference type="OrthoDB" id="5291571at2"/>
<keyword evidence="2" id="KW-0808">Transferase</keyword>
<reference evidence="2 3" key="1">
    <citation type="submission" date="2015-04" db="EMBL/GenBank/DDBJ databases">
        <title>Complete Sequence for the Genome of the Thioalkalivibrio versutus D301.</title>
        <authorList>
            <person name="Mu T."/>
            <person name="Zhou J."/>
            <person name="Xu X."/>
        </authorList>
    </citation>
    <scope>NUCLEOTIDE SEQUENCE [LARGE SCALE GENOMIC DNA]</scope>
    <source>
        <strain evidence="2 3">D301</strain>
    </source>
</reference>
<dbReference type="Gene3D" id="1.20.1050.10">
    <property type="match status" value="1"/>
</dbReference>
<dbReference type="SUPFAM" id="SSF52833">
    <property type="entry name" value="Thioredoxin-like"/>
    <property type="match status" value="1"/>
</dbReference>
<sequence>MATLYHFPHDAKADRLRLACGYKGVALETRALDWFDDETFFELGVARQSPILQTDDATLHTDTVTALRDIDHLFPTGEPLSDGVIAEDAWQALVDWRAKVEIVLDRLYAPLAPGFHGIGESAEALADFKAHVQHRFGLSLEELANDRYDGYNQLAKLSHLPELAKHLAANGFYLGHPSIADCVIAADLYPLQMHDGINLPVDMLYYLRRVEETFHTPLNTHWLAR</sequence>
<proteinExistence type="predicted"/>
<keyword evidence="3" id="KW-1185">Reference proteome</keyword>
<organism evidence="2 3">
    <name type="scientific">Thioalkalivibrio versutus</name>
    <dbReference type="NCBI Taxonomy" id="106634"/>
    <lineage>
        <taxon>Bacteria</taxon>
        <taxon>Pseudomonadati</taxon>
        <taxon>Pseudomonadota</taxon>
        <taxon>Gammaproteobacteria</taxon>
        <taxon>Chromatiales</taxon>
        <taxon>Ectothiorhodospiraceae</taxon>
        <taxon>Thioalkalivibrio</taxon>
    </lineage>
</organism>
<dbReference type="PROSITE" id="PS50404">
    <property type="entry name" value="GST_NTER"/>
    <property type="match status" value="1"/>
</dbReference>
<evidence type="ECO:0000259" key="1">
    <source>
        <dbReference type="PROSITE" id="PS50404"/>
    </source>
</evidence>
<dbReference type="KEGG" id="tvr:TVD_03490"/>
<dbReference type="EMBL" id="CP011367">
    <property type="protein sequence ID" value="AKJ94487.1"/>
    <property type="molecule type" value="Genomic_DNA"/>
</dbReference>
<protein>
    <submittedName>
        <fullName evidence="2">Glutathione S-transferase</fullName>
    </submittedName>
</protein>
<evidence type="ECO:0000313" key="3">
    <source>
        <dbReference type="Proteomes" id="UP000064201"/>
    </source>
</evidence>
<dbReference type="InterPro" id="IPR036249">
    <property type="entry name" value="Thioredoxin-like_sf"/>
</dbReference>
<dbReference type="Proteomes" id="UP000064201">
    <property type="component" value="Chromosome"/>
</dbReference>
<dbReference type="PATRIC" id="fig|106634.4.peg.712"/>
<evidence type="ECO:0000313" key="2">
    <source>
        <dbReference type="EMBL" id="AKJ94487.1"/>
    </source>
</evidence>
<name>A0A0G3G4P8_9GAMM</name>
<dbReference type="InterPro" id="IPR004045">
    <property type="entry name" value="Glutathione_S-Trfase_N"/>
</dbReference>
<dbReference type="CDD" id="cd00570">
    <property type="entry name" value="GST_N_family"/>
    <property type="match status" value="1"/>
</dbReference>
<dbReference type="AlphaFoldDB" id="A0A0G3G4P8"/>
<accession>A0A0G3G4P8</accession>
<dbReference type="Gene3D" id="3.40.30.10">
    <property type="entry name" value="Glutaredoxin"/>
    <property type="match status" value="1"/>
</dbReference>